<reference evidence="3" key="1">
    <citation type="submission" date="2021-01" db="EMBL/GenBank/DDBJ databases">
        <authorList>
            <person name="Corre E."/>
            <person name="Pelletier E."/>
            <person name="Niang G."/>
            <person name="Scheremetjew M."/>
            <person name="Finn R."/>
            <person name="Kale V."/>
            <person name="Holt S."/>
            <person name="Cochrane G."/>
            <person name="Meng A."/>
            <person name="Brown T."/>
            <person name="Cohen L."/>
        </authorList>
    </citation>
    <scope>NUCLEOTIDE SEQUENCE</scope>
    <source>
        <strain evidence="3">CCMP645</strain>
    </source>
</reference>
<feature type="compositionally biased region" description="Acidic residues" evidence="1">
    <location>
        <begin position="466"/>
        <end position="477"/>
    </location>
</feature>
<proteinExistence type="predicted"/>
<feature type="region of interest" description="Disordered" evidence="1">
    <location>
        <begin position="409"/>
        <end position="532"/>
    </location>
</feature>
<feature type="compositionally biased region" description="Polar residues" evidence="1">
    <location>
        <begin position="36"/>
        <end position="47"/>
    </location>
</feature>
<dbReference type="InterPro" id="IPR036020">
    <property type="entry name" value="WW_dom_sf"/>
</dbReference>
<dbReference type="CDD" id="cd00201">
    <property type="entry name" value="WW"/>
    <property type="match status" value="1"/>
</dbReference>
<organism evidence="3">
    <name type="scientific">Chrysotila carterae</name>
    <name type="common">Marine alga</name>
    <name type="synonym">Syracosphaera carterae</name>
    <dbReference type="NCBI Taxonomy" id="13221"/>
    <lineage>
        <taxon>Eukaryota</taxon>
        <taxon>Haptista</taxon>
        <taxon>Haptophyta</taxon>
        <taxon>Prymnesiophyceae</taxon>
        <taxon>Isochrysidales</taxon>
        <taxon>Isochrysidaceae</taxon>
        <taxon>Chrysotila</taxon>
    </lineage>
</organism>
<feature type="domain" description="WW" evidence="2">
    <location>
        <begin position="381"/>
        <end position="415"/>
    </location>
</feature>
<evidence type="ECO:0000256" key="1">
    <source>
        <dbReference type="SAM" id="MobiDB-lite"/>
    </source>
</evidence>
<dbReference type="PANTHER" id="PTHR46697:SF1">
    <property type="entry name" value="FORMIN-BINDING PROTEIN 4"/>
    <property type="match status" value="1"/>
</dbReference>
<dbReference type="SMART" id="SM00456">
    <property type="entry name" value="WW"/>
    <property type="match status" value="2"/>
</dbReference>
<feature type="compositionally biased region" description="Polar residues" evidence="1">
    <location>
        <begin position="73"/>
        <end position="83"/>
    </location>
</feature>
<accession>A0A7S4EX03</accession>
<feature type="region of interest" description="Disordered" evidence="1">
    <location>
        <begin position="547"/>
        <end position="583"/>
    </location>
</feature>
<feature type="compositionally biased region" description="Pro residues" evidence="1">
    <location>
        <begin position="412"/>
        <end position="462"/>
    </location>
</feature>
<dbReference type="EMBL" id="HBIZ01017062">
    <property type="protein sequence ID" value="CAE0758007.1"/>
    <property type="molecule type" value="Transcribed_RNA"/>
</dbReference>
<feature type="compositionally biased region" description="Low complexity" evidence="1">
    <location>
        <begin position="478"/>
        <end position="509"/>
    </location>
</feature>
<evidence type="ECO:0000313" key="3">
    <source>
        <dbReference type="EMBL" id="CAE0758007.1"/>
    </source>
</evidence>
<protein>
    <recommendedName>
        <fullName evidence="2">WW domain-containing protein</fullName>
    </recommendedName>
</protein>
<gene>
    <name evidence="3" type="ORF">PCAR00345_LOCUS10601</name>
</gene>
<feature type="region of interest" description="Disordered" evidence="1">
    <location>
        <begin position="1"/>
        <end position="84"/>
    </location>
</feature>
<dbReference type="Gene3D" id="2.20.70.10">
    <property type="match status" value="2"/>
</dbReference>
<dbReference type="PANTHER" id="PTHR46697">
    <property type="entry name" value="FORMIN-BINDING PROTEIN 4"/>
    <property type="match status" value="1"/>
</dbReference>
<dbReference type="PROSITE" id="PS50020">
    <property type="entry name" value="WW_DOMAIN_2"/>
    <property type="match status" value="2"/>
</dbReference>
<name>A0A7S4EX03_CHRCT</name>
<sequence>MEDRVMGFLSQLQEGGDLPNTSEGDNAHEGQPADGHQNSDMVPGSQSVEDRVSGFLAELEEQGVLGADEAAGDTSQTVGSENQVAADAPDPWAAWQSCLDPASNAYYFWNTQTNEVRWSDPRLDVPAVVDASDANGPAVAASESGVNEAESLYAMEDVASHPPAAAEVVGHADQTLPELLDGSQSSPLNVEEAAGDAAIQSEFVTSTSELADPQASAEASGEADAEAGEEMDASLNADNAEAASDALPPSQPLIGPAPRPSYIAAAAAGEAERTEALPTSTCTAGPESSAAVEPAPASPEALLEEAELFENITSALGEFSNRLPVLRQKLREEGASADDAARLLWVLEARQEDWAAGALDSAYLWKKLTDSSEELKELEASGLPEGWTRGWHAESNSYYYAHPATGDASWEPPMPPPPDAPPPVAPPPDAPPPDAPPPDAPPPDAPPPDSPPPDAPPPPPLPADDGMADFDSVDDASADAATALVTADGSAKGDSSAAETPAETATQPPKQGPSDEEWIQRTSAKAAMHPQRLATLQTRVAAIAQPAATAADDSANGASQPAVASARPSALKPLKRASDKVTVSSSKRLGGLVSKWNAVRAEVKEQDEAEAEERRPRSLDELEAAKRQRLAEWKETLSRDQMVHNTNFQPIAVDWRERVAAKRKKA</sequence>
<dbReference type="InterPro" id="IPR053076">
    <property type="entry name" value="WW_domain_protein"/>
</dbReference>
<feature type="compositionally biased region" description="Acidic residues" evidence="1">
    <location>
        <begin position="221"/>
        <end position="231"/>
    </location>
</feature>
<evidence type="ECO:0000259" key="2">
    <source>
        <dbReference type="PROSITE" id="PS50020"/>
    </source>
</evidence>
<feature type="compositionally biased region" description="Low complexity" evidence="1">
    <location>
        <begin position="547"/>
        <end position="558"/>
    </location>
</feature>
<feature type="domain" description="WW" evidence="2">
    <location>
        <begin position="86"/>
        <end position="123"/>
    </location>
</feature>
<feature type="region of interest" description="Disordered" evidence="1">
    <location>
        <begin position="268"/>
        <end position="293"/>
    </location>
</feature>
<dbReference type="AlphaFoldDB" id="A0A7S4EX03"/>
<dbReference type="InterPro" id="IPR001202">
    <property type="entry name" value="WW_dom"/>
</dbReference>
<dbReference type="SUPFAM" id="SSF51045">
    <property type="entry name" value="WW domain"/>
    <property type="match status" value="2"/>
</dbReference>
<feature type="compositionally biased region" description="Pro residues" evidence="1">
    <location>
        <begin position="249"/>
        <end position="259"/>
    </location>
</feature>
<feature type="region of interest" description="Disordered" evidence="1">
    <location>
        <begin position="206"/>
        <end position="231"/>
    </location>
</feature>
<feature type="region of interest" description="Disordered" evidence="1">
    <location>
        <begin position="240"/>
        <end position="259"/>
    </location>
</feature>
<dbReference type="Pfam" id="PF00397">
    <property type="entry name" value="WW"/>
    <property type="match status" value="1"/>
</dbReference>